<dbReference type="InterPro" id="IPR009057">
    <property type="entry name" value="Homeodomain-like_sf"/>
</dbReference>
<name>A0ABR7F7T2_9FIRM</name>
<comment type="caution">
    <text evidence="5">The sequence shown here is derived from an EMBL/GenBank/DDBJ whole genome shotgun (WGS) entry which is preliminary data.</text>
</comment>
<evidence type="ECO:0000256" key="3">
    <source>
        <dbReference type="ARBA" id="ARBA00023163"/>
    </source>
</evidence>
<keyword evidence="3" id="KW-0804">Transcription</keyword>
<dbReference type="SMART" id="SM00342">
    <property type="entry name" value="HTH_ARAC"/>
    <property type="match status" value="1"/>
</dbReference>
<keyword evidence="6" id="KW-1185">Reference proteome</keyword>
<dbReference type="InterPro" id="IPR018060">
    <property type="entry name" value="HTH_AraC"/>
</dbReference>
<evidence type="ECO:0000313" key="5">
    <source>
        <dbReference type="EMBL" id="MBC5668820.1"/>
    </source>
</evidence>
<evidence type="ECO:0000313" key="6">
    <source>
        <dbReference type="Proteomes" id="UP000597877"/>
    </source>
</evidence>
<dbReference type="PANTHER" id="PTHR43280:SF28">
    <property type="entry name" value="HTH-TYPE TRANSCRIPTIONAL ACTIVATOR RHAS"/>
    <property type="match status" value="1"/>
</dbReference>
<accession>A0ABR7F7T2</accession>
<dbReference type="PROSITE" id="PS00041">
    <property type="entry name" value="HTH_ARAC_FAMILY_1"/>
    <property type="match status" value="1"/>
</dbReference>
<dbReference type="Proteomes" id="UP000597877">
    <property type="component" value="Unassembled WGS sequence"/>
</dbReference>
<dbReference type="PROSITE" id="PS01124">
    <property type="entry name" value="HTH_ARAC_FAMILY_2"/>
    <property type="match status" value="1"/>
</dbReference>
<sequence length="105" mass="12255">MIAFIQFNYKEPIKLEEIAEAGNVSRSQCCKIFKEIINRSPNDYLVEYRIDKSIDLIMKTDMKMTEIAYECGFNGSSYFAETFKKIVGVSPREYKNKEKKKCTTI</sequence>
<evidence type="ECO:0000256" key="2">
    <source>
        <dbReference type="ARBA" id="ARBA00023125"/>
    </source>
</evidence>
<feature type="domain" description="HTH araC/xylS-type" evidence="4">
    <location>
        <begin position="1"/>
        <end position="97"/>
    </location>
</feature>
<keyword evidence="2" id="KW-0238">DNA-binding</keyword>
<gene>
    <name evidence="5" type="ORF">H8S00_12670</name>
</gene>
<protein>
    <submittedName>
        <fullName evidence="5">Helix-turn-helix transcriptional regulator</fullName>
    </submittedName>
</protein>
<dbReference type="PANTHER" id="PTHR43280">
    <property type="entry name" value="ARAC-FAMILY TRANSCRIPTIONAL REGULATOR"/>
    <property type="match status" value="1"/>
</dbReference>
<evidence type="ECO:0000256" key="1">
    <source>
        <dbReference type="ARBA" id="ARBA00023015"/>
    </source>
</evidence>
<dbReference type="RefSeq" id="WP_118590116.1">
    <property type="nucleotide sequence ID" value="NZ_JACOOZ010000010.1"/>
</dbReference>
<reference evidence="5 6" key="1">
    <citation type="submission" date="2020-08" db="EMBL/GenBank/DDBJ databases">
        <title>Genome public.</title>
        <authorList>
            <person name="Liu C."/>
            <person name="Sun Q."/>
        </authorList>
    </citation>
    <scope>NUCLEOTIDE SEQUENCE [LARGE SCALE GENOMIC DNA]</scope>
    <source>
        <strain evidence="5 6">BX4</strain>
    </source>
</reference>
<organism evidence="5 6">
    <name type="scientific">Eubacterium segne</name>
    <dbReference type="NCBI Taxonomy" id="2763045"/>
    <lineage>
        <taxon>Bacteria</taxon>
        <taxon>Bacillati</taxon>
        <taxon>Bacillota</taxon>
        <taxon>Clostridia</taxon>
        <taxon>Eubacteriales</taxon>
        <taxon>Eubacteriaceae</taxon>
        <taxon>Eubacterium</taxon>
    </lineage>
</organism>
<proteinExistence type="predicted"/>
<dbReference type="Pfam" id="PF12833">
    <property type="entry name" value="HTH_18"/>
    <property type="match status" value="1"/>
</dbReference>
<dbReference type="Gene3D" id="1.10.10.60">
    <property type="entry name" value="Homeodomain-like"/>
    <property type="match status" value="2"/>
</dbReference>
<dbReference type="InterPro" id="IPR018062">
    <property type="entry name" value="HTH_AraC-typ_CS"/>
</dbReference>
<dbReference type="EMBL" id="JACOOZ010000010">
    <property type="protein sequence ID" value="MBC5668820.1"/>
    <property type="molecule type" value="Genomic_DNA"/>
</dbReference>
<dbReference type="InterPro" id="IPR020449">
    <property type="entry name" value="Tscrpt_reg_AraC-type_HTH"/>
</dbReference>
<dbReference type="SUPFAM" id="SSF46689">
    <property type="entry name" value="Homeodomain-like"/>
    <property type="match status" value="2"/>
</dbReference>
<dbReference type="PRINTS" id="PR00032">
    <property type="entry name" value="HTHARAC"/>
</dbReference>
<evidence type="ECO:0000259" key="4">
    <source>
        <dbReference type="PROSITE" id="PS01124"/>
    </source>
</evidence>
<keyword evidence="1" id="KW-0805">Transcription regulation</keyword>